<proteinExistence type="predicted"/>
<feature type="region of interest" description="Disordered" evidence="1">
    <location>
        <begin position="81"/>
        <end position="103"/>
    </location>
</feature>
<keyword evidence="3" id="KW-1185">Reference proteome</keyword>
<gene>
    <name evidence="2" type="ORF">AAFF_G00243220</name>
</gene>
<dbReference type="Proteomes" id="UP001221898">
    <property type="component" value="Unassembled WGS sequence"/>
</dbReference>
<name>A0AAD7W319_9TELE</name>
<organism evidence="2 3">
    <name type="scientific">Aldrovandia affinis</name>
    <dbReference type="NCBI Taxonomy" id="143900"/>
    <lineage>
        <taxon>Eukaryota</taxon>
        <taxon>Metazoa</taxon>
        <taxon>Chordata</taxon>
        <taxon>Craniata</taxon>
        <taxon>Vertebrata</taxon>
        <taxon>Euteleostomi</taxon>
        <taxon>Actinopterygii</taxon>
        <taxon>Neopterygii</taxon>
        <taxon>Teleostei</taxon>
        <taxon>Notacanthiformes</taxon>
        <taxon>Halosauridae</taxon>
        <taxon>Aldrovandia</taxon>
    </lineage>
</organism>
<dbReference type="EMBL" id="JAINUG010000322">
    <property type="protein sequence ID" value="KAJ8378364.1"/>
    <property type="molecule type" value="Genomic_DNA"/>
</dbReference>
<protein>
    <submittedName>
        <fullName evidence="2">Uncharacterized protein</fullName>
    </submittedName>
</protein>
<evidence type="ECO:0000256" key="1">
    <source>
        <dbReference type="SAM" id="MobiDB-lite"/>
    </source>
</evidence>
<evidence type="ECO:0000313" key="3">
    <source>
        <dbReference type="Proteomes" id="UP001221898"/>
    </source>
</evidence>
<comment type="caution">
    <text evidence="2">The sequence shown here is derived from an EMBL/GenBank/DDBJ whole genome shotgun (WGS) entry which is preliminary data.</text>
</comment>
<sequence length="103" mass="11209">MRARDPCHNESVSGSLQWTTRPVFGRAHLFCIRSHPSGLVRRAVGHLSQGLKSYISGPAQVRAWKQMLPALPSIVSLTVNPTSTVSSDDPPSPSLSVSWEEDS</sequence>
<evidence type="ECO:0000313" key="2">
    <source>
        <dbReference type="EMBL" id="KAJ8378364.1"/>
    </source>
</evidence>
<dbReference type="AlphaFoldDB" id="A0AAD7W319"/>
<reference evidence="2" key="1">
    <citation type="journal article" date="2023" name="Science">
        <title>Genome structures resolve the early diversification of teleost fishes.</title>
        <authorList>
            <person name="Parey E."/>
            <person name="Louis A."/>
            <person name="Montfort J."/>
            <person name="Bouchez O."/>
            <person name="Roques C."/>
            <person name="Iampietro C."/>
            <person name="Lluch J."/>
            <person name="Castinel A."/>
            <person name="Donnadieu C."/>
            <person name="Desvignes T."/>
            <person name="Floi Bucao C."/>
            <person name="Jouanno E."/>
            <person name="Wen M."/>
            <person name="Mejri S."/>
            <person name="Dirks R."/>
            <person name="Jansen H."/>
            <person name="Henkel C."/>
            <person name="Chen W.J."/>
            <person name="Zahm M."/>
            <person name="Cabau C."/>
            <person name="Klopp C."/>
            <person name="Thompson A.W."/>
            <person name="Robinson-Rechavi M."/>
            <person name="Braasch I."/>
            <person name="Lecointre G."/>
            <person name="Bobe J."/>
            <person name="Postlethwait J.H."/>
            <person name="Berthelot C."/>
            <person name="Roest Crollius H."/>
            <person name="Guiguen Y."/>
        </authorList>
    </citation>
    <scope>NUCLEOTIDE SEQUENCE</scope>
    <source>
        <strain evidence="2">NC1722</strain>
    </source>
</reference>
<accession>A0AAD7W319</accession>